<dbReference type="AlphaFoldDB" id="W4LD63"/>
<gene>
    <name evidence="1" type="ORF">ETSY2_48415</name>
</gene>
<sequence>MNLITSYARAHLKTRRRFQNYVASKRKQVMPKALSDDLRWRIIWQHLFREESAKQVAQNLYVSVKTVKRISDLFIRSGGVSPAKHRHGPCRKLSEQEQLIVLDCLLAKPGIYLEEVQLDLFEKTGTWISKSTICRETKRMDLTRKKMRKIALQRSDIARATFMVQVEHMDSSMFLWVDETGSDRRN</sequence>
<evidence type="ECO:0008006" key="3">
    <source>
        <dbReference type="Google" id="ProtNLM"/>
    </source>
</evidence>
<name>W4LD63_9BACT</name>
<evidence type="ECO:0000313" key="2">
    <source>
        <dbReference type="Proteomes" id="UP000019140"/>
    </source>
</evidence>
<dbReference type="PANTHER" id="PTHR48472:SF1">
    <property type="entry name" value="TC1-LIKE TRANSPOSASE DDE DOMAIN-CONTAINING PROTEIN"/>
    <property type="match status" value="1"/>
</dbReference>
<protein>
    <recommendedName>
        <fullName evidence="3">Transposase</fullName>
    </recommendedName>
</protein>
<dbReference type="HOGENOM" id="CLU_056788_8_0_7"/>
<proteinExistence type="predicted"/>
<comment type="caution">
    <text evidence="1">The sequence shown here is derived from an EMBL/GenBank/DDBJ whole genome shotgun (WGS) entry which is preliminary data.</text>
</comment>
<reference evidence="1 2" key="1">
    <citation type="journal article" date="2014" name="Nature">
        <title>An environmental bacterial taxon with a large and distinct metabolic repertoire.</title>
        <authorList>
            <person name="Wilson M.C."/>
            <person name="Mori T."/>
            <person name="Ruckert C."/>
            <person name="Uria A.R."/>
            <person name="Helf M.J."/>
            <person name="Takada K."/>
            <person name="Gernert C."/>
            <person name="Steffens U.A."/>
            <person name="Heycke N."/>
            <person name="Schmitt S."/>
            <person name="Rinke C."/>
            <person name="Helfrich E.J."/>
            <person name="Brachmann A.O."/>
            <person name="Gurgui C."/>
            <person name="Wakimoto T."/>
            <person name="Kracht M."/>
            <person name="Crusemann M."/>
            <person name="Hentschel U."/>
            <person name="Abe I."/>
            <person name="Matsunaga S."/>
            <person name="Kalinowski J."/>
            <person name="Takeyama H."/>
            <person name="Piel J."/>
        </authorList>
    </citation>
    <scope>NUCLEOTIDE SEQUENCE [LARGE SCALE GENOMIC DNA]</scope>
    <source>
        <strain evidence="2">TSY2</strain>
    </source>
</reference>
<feature type="non-terminal residue" evidence="1">
    <location>
        <position position="186"/>
    </location>
</feature>
<evidence type="ECO:0000313" key="1">
    <source>
        <dbReference type="EMBL" id="ETW95251.1"/>
    </source>
</evidence>
<dbReference type="EMBL" id="AZHX01002339">
    <property type="protein sequence ID" value="ETW95251.1"/>
    <property type="molecule type" value="Genomic_DNA"/>
</dbReference>
<dbReference type="Proteomes" id="UP000019140">
    <property type="component" value="Unassembled WGS sequence"/>
</dbReference>
<organism evidence="1 2">
    <name type="scientific">Candidatus Entotheonella gemina</name>
    <dbReference type="NCBI Taxonomy" id="1429439"/>
    <lineage>
        <taxon>Bacteria</taxon>
        <taxon>Pseudomonadati</taxon>
        <taxon>Nitrospinota/Tectimicrobiota group</taxon>
        <taxon>Candidatus Tectimicrobiota</taxon>
        <taxon>Candidatus Entotheonellia</taxon>
        <taxon>Candidatus Entotheonellales</taxon>
        <taxon>Candidatus Entotheonellaceae</taxon>
        <taxon>Candidatus Entotheonella</taxon>
    </lineage>
</organism>
<keyword evidence="2" id="KW-1185">Reference proteome</keyword>
<accession>W4LD63</accession>
<dbReference type="InterPro" id="IPR009057">
    <property type="entry name" value="Homeodomain-like_sf"/>
</dbReference>
<dbReference type="PANTHER" id="PTHR48472">
    <property type="entry name" value="TC1-LIKE TRANSPOSASE DDE DOMAIN-CONTAINING PROTEIN"/>
    <property type="match status" value="1"/>
</dbReference>
<dbReference type="SUPFAM" id="SSF46689">
    <property type="entry name" value="Homeodomain-like"/>
    <property type="match status" value="1"/>
</dbReference>